<sequence>MRTTVIIEKKIYNHVMFTLSMPDIKAVFFVGIGTNDDIGYTHHAYQLSKGNNIIANGGSQLGFRLGMNAPLAVLFKCFGCNEISASIFPLFSSLITCAFIFLTAHILWGVRAAVFASLLWISYPLQIVFDTQLSPSNQQAACMITSIFLLFKAKQNEKRCEYNKFTPVLYVLSGAILCFGWLVNEVFVVIAVAAIPVLLVSKIPLKGIILALSGFVLIVFLELIIAYHFSGDLFARIHAIIQTENIIGSNKSLEYLPRVLFKIKEVNFSNEEGHFGILWYLFIVLTICMFFQKQWLICGFACGVWLVVFYFQWGVMSLDGTPITKYIRYLSMIVPLQCLAIGGILTRWLQQFQPQKKICIYMCFTLLCIHLYVCGALSVNAARIKTNDFHDISHYLISQKEDVIAFMDEMTAQYVEIISGNSFDIQWVDHYKNKPAPQKGYLVINGSRRVVEDHNYRKQLPGWFQNPPQRWEVVKEIKSKNKCEGFYRSFDPVIYKIQ</sequence>
<feature type="transmembrane region" description="Helical" evidence="1">
    <location>
        <begin position="358"/>
        <end position="379"/>
    </location>
</feature>
<keyword evidence="1" id="KW-0472">Membrane</keyword>
<feature type="transmembrane region" description="Helical" evidence="1">
    <location>
        <begin position="207"/>
        <end position="229"/>
    </location>
</feature>
<evidence type="ECO:0000256" key="1">
    <source>
        <dbReference type="SAM" id="Phobius"/>
    </source>
</evidence>
<evidence type="ECO:0000313" key="3">
    <source>
        <dbReference type="EMBL" id="ETR73638.1"/>
    </source>
</evidence>
<gene>
    <name evidence="3" type="ORF">OMM_00791</name>
</gene>
<reference evidence="4" key="1">
    <citation type="submission" date="2012-11" db="EMBL/GenBank/DDBJ databases">
        <authorList>
            <person name="Lucero-Rivera Y.E."/>
            <person name="Tovar-Ramirez D."/>
        </authorList>
    </citation>
    <scope>NUCLEOTIDE SEQUENCE [LARGE SCALE GENOMIC DNA]</scope>
    <source>
        <strain evidence="4">Araruama</strain>
    </source>
</reference>
<comment type="caution">
    <text evidence="3">The sequence shown here is derived from an EMBL/GenBank/DDBJ whole genome shotgun (WGS) entry which is preliminary data.</text>
</comment>
<dbReference type="EMBL" id="ATBP01000046">
    <property type="protein sequence ID" value="ETR73638.1"/>
    <property type="molecule type" value="Genomic_DNA"/>
</dbReference>
<organism evidence="3 4">
    <name type="scientific">Candidatus Magnetoglobus multicellularis str. Araruama</name>
    <dbReference type="NCBI Taxonomy" id="890399"/>
    <lineage>
        <taxon>Bacteria</taxon>
        <taxon>Pseudomonadati</taxon>
        <taxon>Thermodesulfobacteriota</taxon>
        <taxon>Desulfobacteria</taxon>
        <taxon>Desulfobacterales</taxon>
        <taxon>Desulfobacteraceae</taxon>
        <taxon>Candidatus Magnetoglobus</taxon>
    </lineage>
</organism>
<dbReference type="Proteomes" id="UP000189670">
    <property type="component" value="Unassembled WGS sequence"/>
</dbReference>
<feature type="transmembrane region" description="Helical" evidence="1">
    <location>
        <begin position="168"/>
        <end position="200"/>
    </location>
</feature>
<feature type="transmembrane region" description="Helical" evidence="1">
    <location>
        <begin position="94"/>
        <end position="121"/>
    </location>
</feature>
<evidence type="ECO:0000259" key="2">
    <source>
        <dbReference type="Pfam" id="PF13231"/>
    </source>
</evidence>
<evidence type="ECO:0000313" key="4">
    <source>
        <dbReference type="Proteomes" id="UP000189670"/>
    </source>
</evidence>
<feature type="transmembrane region" description="Helical" evidence="1">
    <location>
        <begin position="273"/>
        <end position="291"/>
    </location>
</feature>
<accession>A0A1V1PFU4</accession>
<proteinExistence type="predicted"/>
<name>A0A1V1PFU4_9BACT</name>
<dbReference type="AlphaFoldDB" id="A0A1V1PFU4"/>
<dbReference type="InterPro" id="IPR038731">
    <property type="entry name" value="RgtA/B/C-like"/>
</dbReference>
<keyword evidence="1" id="KW-1133">Transmembrane helix</keyword>
<feature type="transmembrane region" description="Helical" evidence="1">
    <location>
        <begin position="326"/>
        <end position="346"/>
    </location>
</feature>
<feature type="transmembrane region" description="Helical" evidence="1">
    <location>
        <begin position="296"/>
        <end position="314"/>
    </location>
</feature>
<protein>
    <recommendedName>
        <fullName evidence="2">Glycosyltransferase RgtA/B/C/D-like domain-containing protein</fullName>
    </recommendedName>
</protein>
<feature type="domain" description="Glycosyltransferase RgtA/B/C/D-like" evidence="2">
    <location>
        <begin position="72"/>
        <end position="221"/>
    </location>
</feature>
<keyword evidence="1" id="KW-0812">Transmembrane</keyword>
<dbReference type="Pfam" id="PF13231">
    <property type="entry name" value="PMT_2"/>
    <property type="match status" value="1"/>
</dbReference>